<accession>A0ABY3PMH0</accession>
<keyword evidence="1" id="KW-0472">Membrane</keyword>
<dbReference type="EMBL" id="CP063845">
    <property type="protein sequence ID" value="UFP94851.1"/>
    <property type="molecule type" value="Genomic_DNA"/>
</dbReference>
<evidence type="ECO:0000256" key="1">
    <source>
        <dbReference type="SAM" id="Phobius"/>
    </source>
</evidence>
<dbReference type="Proteomes" id="UP001054846">
    <property type="component" value="Chromosome"/>
</dbReference>
<protein>
    <submittedName>
        <fullName evidence="2">Uncharacterized protein</fullName>
    </submittedName>
</protein>
<feature type="transmembrane region" description="Helical" evidence="1">
    <location>
        <begin position="69"/>
        <end position="86"/>
    </location>
</feature>
<dbReference type="RefSeq" id="WP_230841917.1">
    <property type="nucleotide sequence ID" value="NZ_CP063845.1"/>
</dbReference>
<name>A0ABY3PMH0_9CYAN</name>
<evidence type="ECO:0000313" key="2">
    <source>
        <dbReference type="EMBL" id="UFP94851.1"/>
    </source>
</evidence>
<evidence type="ECO:0000313" key="3">
    <source>
        <dbReference type="Proteomes" id="UP001054846"/>
    </source>
</evidence>
<keyword evidence="1" id="KW-1133">Transmembrane helix</keyword>
<organism evidence="2 3">
    <name type="scientific">Gloeobacter morelensis MG652769</name>
    <dbReference type="NCBI Taxonomy" id="2781736"/>
    <lineage>
        <taxon>Bacteria</taxon>
        <taxon>Bacillati</taxon>
        <taxon>Cyanobacteriota</taxon>
        <taxon>Cyanophyceae</taxon>
        <taxon>Gloeobacterales</taxon>
        <taxon>Gloeobacteraceae</taxon>
        <taxon>Gloeobacter</taxon>
        <taxon>Gloeobacter morelensis</taxon>
    </lineage>
</organism>
<keyword evidence="3" id="KW-1185">Reference proteome</keyword>
<sequence length="131" mass="14781">MGIKEQLIRAAEDELTEYSTDLRKIEKLRPKVAFRLNTAEREHLAGELRTELDSSAPLGPLVEKQRQTVALPFWGLCGLGLLLGFLGALWGWGLAIAGCWGAFVIQRWGWQLQARRLLLATLEDIERRAAR</sequence>
<proteinExistence type="predicted"/>
<reference evidence="2 3" key="1">
    <citation type="journal article" date="2021" name="Genome Biol. Evol.">
        <title>Complete Genome Sequencing of a Novel Gloeobacter Species from a Waterfall Cave in Mexico.</title>
        <authorList>
            <person name="Saw J.H."/>
            <person name="Cardona T."/>
            <person name="Montejano G."/>
        </authorList>
    </citation>
    <scope>NUCLEOTIDE SEQUENCE [LARGE SCALE GENOMIC DNA]</scope>
    <source>
        <strain evidence="2">MG652769</strain>
    </source>
</reference>
<keyword evidence="1" id="KW-0812">Transmembrane</keyword>
<gene>
    <name evidence="2" type="ORF">ISF26_00960</name>
</gene>